<evidence type="ECO:0000256" key="1">
    <source>
        <dbReference type="SAM" id="Phobius"/>
    </source>
</evidence>
<organism evidence="3">
    <name type="scientific">Fusarium culmorum CS7071</name>
    <dbReference type="NCBI Taxonomy" id="1318462"/>
    <lineage>
        <taxon>Eukaryota</taxon>
        <taxon>Fungi</taxon>
        <taxon>Dikarya</taxon>
        <taxon>Ascomycota</taxon>
        <taxon>Pezizomycotina</taxon>
        <taxon>Sordariomycetes</taxon>
        <taxon>Hypocreomycetidae</taxon>
        <taxon>Hypocreales</taxon>
        <taxon>Nectriaceae</taxon>
        <taxon>Fusarium</taxon>
    </lineage>
</organism>
<comment type="caution">
    <text evidence="3">The sequence shown here is derived from an EMBL/GenBank/DDBJ whole genome shotgun (WGS) entry which is preliminary data.</text>
</comment>
<dbReference type="EMBL" id="CBMH010002266">
    <property type="protein sequence ID" value="CDL73522.1"/>
    <property type="molecule type" value="Genomic_DNA"/>
</dbReference>
<dbReference type="InterPro" id="IPR004860">
    <property type="entry name" value="LAGLIDADG_dom"/>
</dbReference>
<keyword evidence="1" id="KW-0472">Membrane</keyword>
<feature type="transmembrane region" description="Helical" evidence="1">
    <location>
        <begin position="41"/>
        <end position="61"/>
    </location>
</feature>
<proteinExistence type="predicted"/>
<dbReference type="Gene3D" id="3.10.28.10">
    <property type="entry name" value="Homing endonucleases"/>
    <property type="match status" value="1"/>
</dbReference>
<dbReference type="PANTHER" id="PTHR37520:SF1">
    <property type="entry name" value="INTRON-ENCODED DNA ENDONUCLEASE AI2A-RELATED"/>
    <property type="match status" value="1"/>
</dbReference>
<protein>
    <submittedName>
        <fullName evidence="3">LAGLIDADG endonuclease n1 TaxGibberella zeae PH-1 RepIDA5J068_GIBZE</fullName>
    </submittedName>
</protein>
<feature type="domain" description="Homing endonuclease LAGLIDADG" evidence="2">
    <location>
        <begin position="117"/>
        <end position="194"/>
    </location>
</feature>
<name>A0A060QN16_FUSCU</name>
<evidence type="ECO:0000313" key="3">
    <source>
        <dbReference type="EMBL" id="CDL73522.1"/>
    </source>
</evidence>
<dbReference type="SUPFAM" id="SSF55608">
    <property type="entry name" value="Homing endonucleases"/>
    <property type="match status" value="1"/>
</dbReference>
<accession>A0A060QN16</accession>
<dbReference type="PANTHER" id="PTHR37520">
    <property type="entry name" value="INTRON-ENCODED DNA ENDONUCLEASE AI2A-RELATED"/>
    <property type="match status" value="1"/>
</dbReference>
<dbReference type="InterPro" id="IPR036927">
    <property type="entry name" value="Cyt_c_oxase-like_su1_sf"/>
</dbReference>
<dbReference type="Pfam" id="PF00961">
    <property type="entry name" value="LAGLIDADG_1"/>
    <property type="match status" value="1"/>
</dbReference>
<sequence>MSGVVLANASLDIAFHDTYYVVAQMGLNGISSFKCYFATDYMLETVLFAYCLLFIYTAYLYKLDVSKNIFLLNSQNNNIAISSELMNTQSAENWKGFSETIRQLPDTEDYKFWNWFAGIIDGDGNFDIRTNSTNKQRVLKQIRIKLHNRDIRILTHIQNYLHIGRIRADKNKPYSIYIVSTKEEMKYILEHINGLIRLKVPGFKEACALYNLDYIEADYNIKLYDPYYAGLIDTDGSIVFNYAGNRIECNLEFEYNEYSSKLNFDNTLLNSKPTIIKRKRSNSLSQRDQRASLEKEFSSITFKFQNVNNMLFIYDYFMHNRLYSDIKFYRVSKIKPFIEIRGYKTSPKGSIEHKIYSDFMINWIKYNNPLWYKVPFVTKHLGVSPSPSISLRDQEDEQAPENK</sequence>
<keyword evidence="1" id="KW-1133">Transmembrane helix</keyword>
<gene>
    <name evidence="3" type="ORF">BN852_0127140</name>
</gene>
<reference evidence="3" key="1">
    <citation type="submission" date="2013-05" db="EMBL/GenBank/DDBJ databases">
        <title>Draft genome sequences of six wheat associated Fusarium spp. isolates.</title>
        <authorList>
            <person name="Moolhuijzen P.M."/>
            <person name="Manners J.M."/>
            <person name="Wilcox S."/>
            <person name="Bellgard M.I."/>
            <person name="Gardiner D.M."/>
        </authorList>
    </citation>
    <scope>NUCLEOTIDE SEQUENCE</scope>
    <source>
        <strain evidence="3">CS7071</strain>
    </source>
</reference>
<keyword evidence="3" id="KW-0540">Nuclease</keyword>
<keyword evidence="1" id="KW-0812">Transmembrane</keyword>
<evidence type="ECO:0000259" key="2">
    <source>
        <dbReference type="Pfam" id="PF00961"/>
    </source>
</evidence>
<dbReference type="GO" id="GO:0005739">
    <property type="term" value="C:mitochondrion"/>
    <property type="evidence" value="ECO:0007669"/>
    <property type="project" value="UniProtKB-ARBA"/>
</dbReference>
<keyword evidence="3" id="KW-0378">Hydrolase</keyword>
<dbReference type="GO" id="GO:0004519">
    <property type="term" value="F:endonuclease activity"/>
    <property type="evidence" value="ECO:0007669"/>
    <property type="project" value="UniProtKB-KW"/>
</dbReference>
<dbReference type="AlphaFoldDB" id="A0A060QN16"/>
<dbReference type="InterPro" id="IPR027434">
    <property type="entry name" value="Homing_endonucl"/>
</dbReference>
<dbReference type="SUPFAM" id="SSF81442">
    <property type="entry name" value="Cytochrome c oxidase subunit I-like"/>
    <property type="match status" value="1"/>
</dbReference>
<keyword evidence="3" id="KW-0255">Endonuclease</keyword>